<comment type="caution">
    <text evidence="1">The sequence shown here is derived from an EMBL/GenBank/DDBJ whole genome shotgun (WGS) entry which is preliminary data.</text>
</comment>
<organism evidence="1">
    <name type="scientific">marine sediment metagenome</name>
    <dbReference type="NCBI Taxonomy" id="412755"/>
    <lineage>
        <taxon>unclassified sequences</taxon>
        <taxon>metagenomes</taxon>
        <taxon>ecological metagenomes</taxon>
    </lineage>
</organism>
<gene>
    <name evidence="1" type="ORF">S03H2_59356</name>
</gene>
<dbReference type="EMBL" id="BARU01038163">
    <property type="protein sequence ID" value="GAH81616.1"/>
    <property type="molecule type" value="Genomic_DNA"/>
</dbReference>
<reference evidence="1" key="1">
    <citation type="journal article" date="2014" name="Front. Microbiol.">
        <title>High frequency of phylogenetically diverse reductive dehalogenase-homologous genes in deep subseafloor sedimentary metagenomes.</title>
        <authorList>
            <person name="Kawai M."/>
            <person name="Futagami T."/>
            <person name="Toyoda A."/>
            <person name="Takaki Y."/>
            <person name="Nishi S."/>
            <person name="Hori S."/>
            <person name="Arai W."/>
            <person name="Tsubouchi T."/>
            <person name="Morono Y."/>
            <person name="Uchiyama I."/>
            <person name="Ito T."/>
            <person name="Fujiyama A."/>
            <person name="Inagaki F."/>
            <person name="Takami H."/>
        </authorList>
    </citation>
    <scope>NUCLEOTIDE SEQUENCE</scope>
    <source>
        <strain evidence="1">Expedition CK06-06</strain>
    </source>
</reference>
<evidence type="ECO:0000313" key="1">
    <source>
        <dbReference type="EMBL" id="GAH81616.1"/>
    </source>
</evidence>
<dbReference type="AlphaFoldDB" id="X1IGT8"/>
<accession>X1IGT8</accession>
<feature type="non-terminal residue" evidence="1">
    <location>
        <position position="38"/>
    </location>
</feature>
<name>X1IGT8_9ZZZZ</name>
<protein>
    <submittedName>
        <fullName evidence="1">Uncharacterized protein</fullName>
    </submittedName>
</protein>
<sequence>MTDNSFSLGDLYPKHVINSKGEKKEFEVTSIAKVLNKG</sequence>
<proteinExistence type="predicted"/>